<feature type="region of interest" description="Disordered" evidence="1">
    <location>
        <begin position="382"/>
        <end position="449"/>
    </location>
</feature>
<feature type="compositionally biased region" description="Polar residues" evidence="1">
    <location>
        <begin position="399"/>
        <end position="409"/>
    </location>
</feature>
<dbReference type="EMBL" id="PQFF01000471">
    <property type="protein sequence ID" value="RHZ48319.1"/>
    <property type="molecule type" value="Genomic_DNA"/>
</dbReference>
<gene>
    <name evidence="2" type="ORF">Glove_553g44</name>
</gene>
<evidence type="ECO:0000313" key="3">
    <source>
        <dbReference type="Proteomes" id="UP000266861"/>
    </source>
</evidence>
<feature type="compositionally biased region" description="Acidic residues" evidence="1">
    <location>
        <begin position="423"/>
        <end position="433"/>
    </location>
</feature>
<proteinExistence type="predicted"/>
<dbReference type="AlphaFoldDB" id="A0A397GDX1"/>
<feature type="region of interest" description="Disordered" evidence="1">
    <location>
        <begin position="270"/>
        <end position="293"/>
    </location>
</feature>
<sequence>MSTSMEVLAYINFQEKNSKVTSGTATYVTSSNKKVDFSYKLFIETCQPEVEDFTVGDIVIFFGKFCYDISSDKNSTGLVLNIGRTIKYPNINATKWTLNNVPKSRPMITFSAICEQEASQIRFIITKKKEVELKTVYMRINSYGLTSKTTDLPQYYLVSYTYTHPRWNYLKFQLNKRYYISGVLDGFLEDDQQKTRMVIRATEIDFDNSLINTTSVPLEKNTDETLDLTDLITSSQNSSPFKKRKHEVSFSLDNNQSQTTSEIANIVQQVKQEKIESSSSEEEEKQSPKTQVVEQIPYTNLNLSPTTLAQNPYYFLPINYSGMPNFYHPAALLSSTTSSISPLPQLIQPTTNYSPTLENLQNQVPSQVQPTKKTQKNTFKDVTPSYSLRARNHKKTETNNKTSPSTSKNPDVATGKKKSDILEINDDDEETEDPSLTRSISGIEEFEGN</sequence>
<evidence type="ECO:0000313" key="2">
    <source>
        <dbReference type="EMBL" id="RHZ48319.1"/>
    </source>
</evidence>
<accession>A0A397GDX1</accession>
<name>A0A397GDX1_9GLOM</name>
<evidence type="ECO:0000256" key="1">
    <source>
        <dbReference type="SAM" id="MobiDB-lite"/>
    </source>
</evidence>
<organism evidence="2 3">
    <name type="scientific">Diversispora epigaea</name>
    <dbReference type="NCBI Taxonomy" id="1348612"/>
    <lineage>
        <taxon>Eukaryota</taxon>
        <taxon>Fungi</taxon>
        <taxon>Fungi incertae sedis</taxon>
        <taxon>Mucoromycota</taxon>
        <taxon>Glomeromycotina</taxon>
        <taxon>Glomeromycetes</taxon>
        <taxon>Diversisporales</taxon>
        <taxon>Diversisporaceae</taxon>
        <taxon>Diversispora</taxon>
    </lineage>
</organism>
<keyword evidence="3" id="KW-1185">Reference proteome</keyword>
<protein>
    <submittedName>
        <fullName evidence="2">Uncharacterized protein</fullName>
    </submittedName>
</protein>
<comment type="caution">
    <text evidence="2">The sequence shown here is derived from an EMBL/GenBank/DDBJ whole genome shotgun (WGS) entry which is preliminary data.</text>
</comment>
<dbReference type="Proteomes" id="UP000266861">
    <property type="component" value="Unassembled WGS sequence"/>
</dbReference>
<reference evidence="2 3" key="1">
    <citation type="submission" date="2018-08" db="EMBL/GenBank/DDBJ databases">
        <title>Genome and evolution of the arbuscular mycorrhizal fungus Diversispora epigaea (formerly Glomus versiforme) and its bacterial endosymbionts.</title>
        <authorList>
            <person name="Sun X."/>
            <person name="Fei Z."/>
            <person name="Harrison M."/>
        </authorList>
    </citation>
    <scope>NUCLEOTIDE SEQUENCE [LARGE SCALE GENOMIC DNA]</scope>
    <source>
        <strain evidence="2 3">IT104</strain>
    </source>
</reference>